<dbReference type="GO" id="GO:0003676">
    <property type="term" value="F:nucleic acid binding"/>
    <property type="evidence" value="ECO:0007669"/>
    <property type="project" value="InterPro"/>
</dbReference>
<reference evidence="2 3" key="1">
    <citation type="journal article" date="2014" name="Am. J. Bot.">
        <title>Genome assembly and annotation for red clover (Trifolium pratense; Fabaceae).</title>
        <authorList>
            <person name="Istvanek J."/>
            <person name="Jaros M."/>
            <person name="Krenek A."/>
            <person name="Repkova J."/>
        </authorList>
    </citation>
    <scope>NUCLEOTIDE SEQUENCE [LARGE SCALE GENOMIC DNA]</scope>
    <source>
        <strain evidence="3">cv. Tatra</strain>
        <tissue evidence="2">Young leaves</tissue>
    </source>
</reference>
<organism evidence="2 3">
    <name type="scientific">Trifolium pratense</name>
    <name type="common">Red clover</name>
    <dbReference type="NCBI Taxonomy" id="57577"/>
    <lineage>
        <taxon>Eukaryota</taxon>
        <taxon>Viridiplantae</taxon>
        <taxon>Streptophyta</taxon>
        <taxon>Embryophyta</taxon>
        <taxon>Tracheophyta</taxon>
        <taxon>Spermatophyta</taxon>
        <taxon>Magnoliopsida</taxon>
        <taxon>eudicotyledons</taxon>
        <taxon>Gunneridae</taxon>
        <taxon>Pentapetalae</taxon>
        <taxon>rosids</taxon>
        <taxon>fabids</taxon>
        <taxon>Fabales</taxon>
        <taxon>Fabaceae</taxon>
        <taxon>Papilionoideae</taxon>
        <taxon>50 kb inversion clade</taxon>
        <taxon>NPAAA clade</taxon>
        <taxon>Hologalegina</taxon>
        <taxon>IRL clade</taxon>
        <taxon>Trifolieae</taxon>
        <taxon>Trifolium</taxon>
    </lineage>
</organism>
<feature type="non-terminal residue" evidence="2">
    <location>
        <position position="1"/>
    </location>
</feature>
<reference evidence="2 3" key="2">
    <citation type="journal article" date="2017" name="Front. Plant Sci.">
        <title>Gene Classification and Mining of Molecular Markers Useful in Red Clover (Trifolium pratense) Breeding.</title>
        <authorList>
            <person name="Istvanek J."/>
            <person name="Dluhosova J."/>
            <person name="Dluhos P."/>
            <person name="Patkova L."/>
            <person name="Nedelnik J."/>
            <person name="Repkova J."/>
        </authorList>
    </citation>
    <scope>NUCLEOTIDE SEQUENCE [LARGE SCALE GENOMIC DNA]</scope>
    <source>
        <strain evidence="3">cv. Tatra</strain>
        <tissue evidence="2">Young leaves</tissue>
    </source>
</reference>
<evidence type="ECO:0000313" key="2">
    <source>
        <dbReference type="EMBL" id="PNX83840.1"/>
    </source>
</evidence>
<protein>
    <recommendedName>
        <fullName evidence="1">RNase H type-1 domain-containing protein</fullName>
    </recommendedName>
</protein>
<feature type="domain" description="RNase H type-1" evidence="1">
    <location>
        <begin position="2"/>
        <end position="79"/>
    </location>
</feature>
<dbReference type="Proteomes" id="UP000236291">
    <property type="component" value="Unassembled WGS sequence"/>
</dbReference>
<comment type="caution">
    <text evidence="2">The sequence shown here is derived from an EMBL/GenBank/DDBJ whole genome shotgun (WGS) entry which is preliminary data.</text>
</comment>
<dbReference type="InterPro" id="IPR002156">
    <property type="entry name" value="RNaseH_domain"/>
</dbReference>
<proteinExistence type="predicted"/>
<evidence type="ECO:0000259" key="1">
    <source>
        <dbReference type="Pfam" id="PF13456"/>
    </source>
</evidence>
<accession>A0A2K3LZ78</accession>
<evidence type="ECO:0000313" key="3">
    <source>
        <dbReference type="Proteomes" id="UP000236291"/>
    </source>
</evidence>
<dbReference type="Pfam" id="PF13456">
    <property type="entry name" value="RVT_3"/>
    <property type="match status" value="1"/>
</dbReference>
<sequence length="86" mass="9588">EDGSWVGAATKVVRGHSEVVEAEAMGIAAAIESLDRVEHRSVIIEMDNESVVKAVLCRRYPRLYWGQLVRKIRETVDELSDLCSMG</sequence>
<dbReference type="AlphaFoldDB" id="A0A2K3LZ78"/>
<dbReference type="EMBL" id="ASHM01045015">
    <property type="protein sequence ID" value="PNX83840.1"/>
    <property type="molecule type" value="Genomic_DNA"/>
</dbReference>
<dbReference type="GO" id="GO:0004523">
    <property type="term" value="F:RNA-DNA hybrid ribonuclease activity"/>
    <property type="evidence" value="ECO:0007669"/>
    <property type="project" value="InterPro"/>
</dbReference>
<name>A0A2K3LZ78_TRIPR</name>
<gene>
    <name evidence="2" type="ORF">L195_g039889</name>
</gene>